<keyword evidence="22" id="KW-0407">Ion channel</keyword>
<evidence type="ECO:0000256" key="5">
    <source>
        <dbReference type="ARBA" id="ARBA00022475"/>
    </source>
</evidence>
<keyword evidence="11 33" id="KW-0812">Transmembrane</keyword>
<keyword evidence="8" id="KW-0109">Calcium transport</keyword>
<proteinExistence type="inferred from homology"/>
<evidence type="ECO:0000313" key="36">
    <source>
        <dbReference type="Proteomes" id="UP000580825"/>
    </source>
</evidence>
<feature type="binding site" evidence="31">
    <location>
        <position position="1843"/>
    </location>
    <ligand>
        <name>Zn(2+)</name>
        <dbReference type="ChEBI" id="CHEBI:29105"/>
    </ligand>
</feature>
<feature type="binding site" evidence="30">
    <location>
        <position position="1810"/>
    </location>
    <ligand>
        <name>ADP</name>
        <dbReference type="ChEBI" id="CHEBI:456216"/>
    </ligand>
</feature>
<evidence type="ECO:0000256" key="27">
    <source>
        <dbReference type="ARBA" id="ARBA00047899"/>
    </source>
</evidence>
<dbReference type="InterPro" id="IPR041491">
    <property type="entry name" value="TRPM_SLOG"/>
</dbReference>
<evidence type="ECO:0000256" key="21">
    <source>
        <dbReference type="ARBA" id="ARBA00023242"/>
    </source>
</evidence>
<evidence type="ECO:0000256" key="14">
    <source>
        <dbReference type="ARBA" id="ARBA00022777"/>
    </source>
</evidence>
<dbReference type="EMBL" id="VXBX01006346">
    <property type="protein sequence ID" value="NXP24942.1"/>
    <property type="molecule type" value="Genomic_DNA"/>
</dbReference>
<evidence type="ECO:0000256" key="7">
    <source>
        <dbReference type="ARBA" id="ARBA00022553"/>
    </source>
</evidence>
<evidence type="ECO:0000256" key="26">
    <source>
        <dbReference type="ARBA" id="ARBA00036634"/>
    </source>
</evidence>
<comment type="subcellular location">
    <subcellularLocation>
        <location evidence="2">Cell membrane</location>
        <topology evidence="2">Multi-pass membrane protein</topology>
    </subcellularLocation>
    <subcellularLocation>
        <location evidence="1">Nucleus</location>
    </subcellularLocation>
</comment>
<dbReference type="CDD" id="cd16971">
    <property type="entry name" value="Alpha_kinase_ChaK1_TRMP7"/>
    <property type="match status" value="1"/>
</dbReference>
<keyword evidence="6" id="KW-0723">Serine/threonine-protein kinase</keyword>
<evidence type="ECO:0000256" key="13">
    <source>
        <dbReference type="ARBA" id="ARBA00022741"/>
    </source>
</evidence>
<dbReference type="Gene3D" id="1.20.5.1010">
    <property type="entry name" value="TRPM, tetramerisation domain"/>
    <property type="match status" value="1"/>
</dbReference>
<dbReference type="Proteomes" id="UP000580825">
    <property type="component" value="Unassembled WGS sequence"/>
</dbReference>
<dbReference type="Pfam" id="PF02816">
    <property type="entry name" value="Alpha_kinase"/>
    <property type="match status" value="1"/>
</dbReference>
<protein>
    <recommendedName>
        <fullName evidence="3">non-specific serine/threonine protein kinase</fullName>
        <ecNumber evidence="3">2.7.11.1</ecNumber>
    </recommendedName>
</protein>
<evidence type="ECO:0000256" key="8">
    <source>
        <dbReference type="ARBA" id="ARBA00022568"/>
    </source>
</evidence>
<organism evidence="35 36">
    <name type="scientific">Scytalopus superciliaris</name>
    <dbReference type="NCBI Taxonomy" id="312124"/>
    <lineage>
        <taxon>Eukaryota</taxon>
        <taxon>Metazoa</taxon>
        <taxon>Chordata</taxon>
        <taxon>Craniata</taxon>
        <taxon>Vertebrata</taxon>
        <taxon>Euteleostomi</taxon>
        <taxon>Archelosauria</taxon>
        <taxon>Archosauria</taxon>
        <taxon>Dinosauria</taxon>
        <taxon>Saurischia</taxon>
        <taxon>Theropoda</taxon>
        <taxon>Coelurosauria</taxon>
        <taxon>Aves</taxon>
        <taxon>Neognathae</taxon>
        <taxon>Neoaves</taxon>
        <taxon>Telluraves</taxon>
        <taxon>Australaves</taxon>
        <taxon>Passeriformes</taxon>
        <taxon>Rhinocryptidae</taxon>
        <taxon>Scytalopus</taxon>
    </lineage>
</organism>
<keyword evidence="10" id="KW-0808">Transferase</keyword>
<evidence type="ECO:0000256" key="15">
    <source>
        <dbReference type="ARBA" id="ARBA00022833"/>
    </source>
</evidence>
<feature type="binding site" evidence="30">
    <location>
        <position position="1681"/>
    </location>
    <ligand>
        <name>ADP</name>
        <dbReference type="ChEBI" id="CHEBI:456216"/>
    </ligand>
</feature>
<comment type="catalytic activity">
    <reaction evidence="27">
        <text>L-threonyl-[protein] + ATP = O-phospho-L-threonyl-[protein] + ADP + H(+)</text>
        <dbReference type="Rhea" id="RHEA:46608"/>
        <dbReference type="Rhea" id="RHEA-COMP:11060"/>
        <dbReference type="Rhea" id="RHEA-COMP:11605"/>
        <dbReference type="ChEBI" id="CHEBI:15378"/>
        <dbReference type="ChEBI" id="CHEBI:30013"/>
        <dbReference type="ChEBI" id="CHEBI:30616"/>
        <dbReference type="ChEBI" id="CHEBI:61977"/>
        <dbReference type="ChEBI" id="CHEBI:456216"/>
        <dbReference type="EC" id="2.7.11.1"/>
    </reaction>
</comment>
<evidence type="ECO:0000256" key="16">
    <source>
        <dbReference type="ARBA" id="ARBA00022837"/>
    </source>
</evidence>
<keyword evidence="13 30" id="KW-0547">Nucleotide-binding</keyword>
<evidence type="ECO:0000256" key="17">
    <source>
        <dbReference type="ARBA" id="ARBA00022840"/>
    </source>
</evidence>
<dbReference type="InterPro" id="IPR005821">
    <property type="entry name" value="Ion_trans_dom"/>
</dbReference>
<feature type="transmembrane region" description="Helical" evidence="33">
    <location>
        <begin position="1091"/>
        <end position="1114"/>
    </location>
</feature>
<evidence type="ECO:0000256" key="22">
    <source>
        <dbReference type="ARBA" id="ARBA00023303"/>
    </source>
</evidence>
<accession>A0A7L1YTN8</accession>
<feature type="transmembrane region" description="Helical" evidence="33">
    <location>
        <begin position="767"/>
        <end position="785"/>
    </location>
</feature>
<feature type="domain" description="Alpha-type protein kinase" evidence="34">
    <location>
        <begin position="1627"/>
        <end position="1857"/>
    </location>
</feature>
<dbReference type="InterPro" id="IPR004166">
    <property type="entry name" value="a-kinase_dom"/>
</dbReference>
<evidence type="ECO:0000256" key="30">
    <source>
        <dbReference type="PIRSR" id="PIRSR629601-2"/>
    </source>
</evidence>
<evidence type="ECO:0000256" key="2">
    <source>
        <dbReference type="ARBA" id="ARBA00004651"/>
    </source>
</evidence>
<dbReference type="Pfam" id="PF00520">
    <property type="entry name" value="Ion_trans"/>
    <property type="match status" value="1"/>
</dbReference>
<evidence type="ECO:0000256" key="19">
    <source>
        <dbReference type="ARBA" id="ARBA00023065"/>
    </source>
</evidence>
<comment type="similarity">
    <text evidence="23">In the C-terminal section; belongs to the protein kinase superfamily. Alpha-type protein kinase family. ALPK subfamily.</text>
</comment>
<evidence type="ECO:0000313" key="35">
    <source>
        <dbReference type="EMBL" id="NXP24942.1"/>
    </source>
</evidence>
<keyword evidence="15 31" id="KW-0862">Zinc</keyword>
<dbReference type="InterPro" id="IPR029601">
    <property type="entry name" value="TRPM7_a-kinase_dom"/>
</dbReference>
<dbReference type="Gene3D" id="3.30.200.20">
    <property type="entry name" value="Phosphorylase Kinase, domain 1"/>
    <property type="match status" value="1"/>
</dbReference>
<keyword evidence="19" id="KW-0406">Ion transport</keyword>
<feature type="transmembrane region" description="Helical" evidence="33">
    <location>
        <begin position="966"/>
        <end position="987"/>
    </location>
</feature>
<evidence type="ECO:0000256" key="3">
    <source>
        <dbReference type="ARBA" id="ARBA00012513"/>
    </source>
</evidence>
<evidence type="ECO:0000256" key="12">
    <source>
        <dbReference type="ARBA" id="ARBA00022723"/>
    </source>
</evidence>
<keyword evidence="12 31" id="KW-0479">Metal-binding</keyword>
<feature type="non-terminal residue" evidence="35">
    <location>
        <position position="1"/>
    </location>
</feature>
<dbReference type="InterPro" id="IPR037162">
    <property type="entry name" value="TRPM_tetra_sf"/>
</dbReference>
<feature type="compositionally biased region" description="Low complexity" evidence="32">
    <location>
        <begin position="550"/>
        <end position="562"/>
    </location>
</feature>
<feature type="binding site" evidence="30">
    <location>
        <position position="1802"/>
    </location>
    <ligand>
        <name>ADP</name>
        <dbReference type="ChEBI" id="CHEBI:456216"/>
    </ligand>
</feature>
<feature type="region of interest" description="Disordered" evidence="32">
    <location>
        <begin position="1385"/>
        <end position="1430"/>
    </location>
</feature>
<dbReference type="Gene3D" id="3.20.200.10">
    <property type="entry name" value="MHCK/EF2 kinase"/>
    <property type="match status" value="1"/>
</dbReference>
<evidence type="ECO:0000256" key="9">
    <source>
        <dbReference type="ARBA" id="ARBA00022673"/>
    </source>
</evidence>
<keyword evidence="36" id="KW-1185">Reference proteome</keyword>
<evidence type="ECO:0000256" key="31">
    <source>
        <dbReference type="PIRSR" id="PIRSR629601-3"/>
    </source>
</evidence>
<evidence type="ECO:0000259" key="34">
    <source>
        <dbReference type="PROSITE" id="PS51158"/>
    </source>
</evidence>
<comment type="catalytic activity">
    <reaction evidence="28">
        <text>L-seryl-[protein] + ATP = O-phospho-L-seryl-[protein] + ADP + H(+)</text>
        <dbReference type="Rhea" id="RHEA:17989"/>
        <dbReference type="Rhea" id="RHEA-COMP:9863"/>
        <dbReference type="Rhea" id="RHEA-COMP:11604"/>
        <dbReference type="ChEBI" id="CHEBI:15378"/>
        <dbReference type="ChEBI" id="CHEBI:29999"/>
        <dbReference type="ChEBI" id="CHEBI:30616"/>
        <dbReference type="ChEBI" id="CHEBI:83421"/>
        <dbReference type="ChEBI" id="CHEBI:456216"/>
        <dbReference type="EC" id="2.7.11.1"/>
    </reaction>
</comment>
<keyword evidence="14" id="KW-0418">Kinase</keyword>
<feature type="transmembrane region" description="Helical" evidence="33">
    <location>
        <begin position="932"/>
        <end position="954"/>
    </location>
</feature>
<feature type="region of interest" description="Disordered" evidence="32">
    <location>
        <begin position="1868"/>
        <end position="1891"/>
    </location>
</feature>
<comment type="catalytic activity">
    <reaction evidence="24">
        <text>Mg(2+)(in) = Mg(2+)(out)</text>
        <dbReference type="Rhea" id="RHEA:29827"/>
        <dbReference type="ChEBI" id="CHEBI:18420"/>
    </reaction>
</comment>
<keyword evidence="7" id="KW-0597">Phosphoprotein</keyword>
<evidence type="ECO:0000256" key="18">
    <source>
        <dbReference type="ARBA" id="ARBA00022989"/>
    </source>
</evidence>
<feature type="binding site" evidence="30">
    <location>
        <position position="1753"/>
    </location>
    <ligand>
        <name>ADP</name>
        <dbReference type="ChEBI" id="CHEBI:456216"/>
    </ligand>
</feature>
<feature type="binding site" evidence="31">
    <location>
        <position position="1849"/>
    </location>
    <ligand>
        <name>Zn(2+)</name>
        <dbReference type="ChEBI" id="CHEBI:29105"/>
    </ligand>
</feature>
<dbReference type="GO" id="GO:0004674">
    <property type="term" value="F:protein serine/threonine kinase activity"/>
    <property type="evidence" value="ECO:0007669"/>
    <property type="project" value="UniProtKB-KW"/>
</dbReference>
<feature type="compositionally biased region" description="Basic and acidic residues" evidence="32">
    <location>
        <begin position="569"/>
        <end position="581"/>
    </location>
</feature>
<evidence type="ECO:0000256" key="1">
    <source>
        <dbReference type="ARBA" id="ARBA00004123"/>
    </source>
</evidence>
<dbReference type="EC" id="2.7.11.1" evidence="3"/>
<keyword evidence="21" id="KW-0539">Nucleus</keyword>
<dbReference type="GO" id="GO:0046872">
    <property type="term" value="F:metal ion binding"/>
    <property type="evidence" value="ECO:0007669"/>
    <property type="project" value="UniProtKB-KW"/>
</dbReference>
<keyword evidence="18 33" id="KW-1133">Transmembrane helix</keyword>
<dbReference type="InterPro" id="IPR057366">
    <property type="entry name" value="TRPM-like"/>
</dbReference>
<dbReference type="SMART" id="SM00811">
    <property type="entry name" value="Alpha_kinase"/>
    <property type="match status" value="1"/>
</dbReference>
<feature type="region of interest" description="Disordered" evidence="32">
    <location>
        <begin position="1501"/>
        <end position="1524"/>
    </location>
</feature>
<feature type="binding site" evidence="30">
    <location>
        <position position="1657"/>
    </location>
    <ligand>
        <name>ADP</name>
        <dbReference type="ChEBI" id="CHEBI:456216"/>
    </ligand>
</feature>
<evidence type="ECO:0000256" key="6">
    <source>
        <dbReference type="ARBA" id="ARBA00022527"/>
    </source>
</evidence>
<feature type="binding site" evidence="31">
    <location>
        <position position="1786"/>
    </location>
    <ligand>
        <name>Zn(2+)</name>
        <dbReference type="ChEBI" id="CHEBI:29105"/>
    </ligand>
</feature>
<feature type="transmembrane region" description="Helical" evidence="33">
    <location>
        <begin position="1008"/>
        <end position="1027"/>
    </location>
</feature>
<dbReference type="FunFam" id="3.30.200.20:FF:000129">
    <property type="entry name" value="Transient receptor potential cation channel, subfamily M, member 7"/>
    <property type="match status" value="1"/>
</dbReference>
<evidence type="ECO:0000256" key="32">
    <source>
        <dbReference type="SAM" id="MobiDB-lite"/>
    </source>
</evidence>
<feature type="compositionally biased region" description="Polar residues" evidence="32">
    <location>
        <begin position="1403"/>
        <end position="1429"/>
    </location>
</feature>
<dbReference type="InterPro" id="IPR032415">
    <property type="entry name" value="TRPM_tetra"/>
</dbReference>
<feature type="binding site" evidence="30">
    <location>
        <begin position="1827"/>
        <end position="1833"/>
    </location>
    <ligand>
        <name>ADP</name>
        <dbReference type="ChEBI" id="CHEBI:456216"/>
    </ligand>
</feature>
<dbReference type="FunFam" id="3.20.200.10:FF:000001">
    <property type="entry name" value="Transient receptor potential cation channel, subfamily M, member 7"/>
    <property type="match status" value="1"/>
</dbReference>
<feature type="region of interest" description="Disordered" evidence="32">
    <location>
        <begin position="550"/>
        <end position="581"/>
    </location>
</feature>
<evidence type="ECO:0000256" key="28">
    <source>
        <dbReference type="ARBA" id="ARBA00048679"/>
    </source>
</evidence>
<comment type="catalytic activity">
    <reaction evidence="25">
        <text>Zn(2+)(in) = Zn(2+)(out)</text>
        <dbReference type="Rhea" id="RHEA:29351"/>
        <dbReference type="ChEBI" id="CHEBI:29105"/>
    </reaction>
</comment>
<comment type="catalytic activity">
    <reaction evidence="26">
        <text>Ca(2+)(in) = Ca(2+)(out)</text>
        <dbReference type="Rhea" id="RHEA:29671"/>
        <dbReference type="ChEBI" id="CHEBI:29108"/>
    </reaction>
</comment>
<keyword evidence="4" id="KW-0813">Transport</keyword>
<reference evidence="35 36" key="1">
    <citation type="submission" date="2019-09" db="EMBL/GenBank/DDBJ databases">
        <title>Bird 10,000 Genomes (B10K) Project - Family phase.</title>
        <authorList>
            <person name="Zhang G."/>
        </authorList>
    </citation>
    <scope>NUCLEOTIDE SEQUENCE [LARGE SCALE GENOMIC DNA]</scope>
    <source>
        <strain evidence="35">B10K-DU-002-46</strain>
        <tissue evidence="35">Muscle</tissue>
    </source>
</reference>
<evidence type="ECO:0000256" key="10">
    <source>
        <dbReference type="ARBA" id="ARBA00022679"/>
    </source>
</evidence>
<evidence type="ECO:0000256" key="11">
    <source>
        <dbReference type="ARBA" id="ARBA00022692"/>
    </source>
</evidence>
<dbReference type="GO" id="GO:0055080">
    <property type="term" value="P:monoatomic cation homeostasis"/>
    <property type="evidence" value="ECO:0007669"/>
    <property type="project" value="TreeGrafter"/>
</dbReference>
<dbReference type="GO" id="GO:0005262">
    <property type="term" value="F:calcium channel activity"/>
    <property type="evidence" value="ECO:0007669"/>
    <property type="project" value="UniProtKB-KW"/>
</dbReference>
<dbReference type="PANTHER" id="PTHR13800:SF8">
    <property type="entry name" value="TRANSIENT RECEPTOR POTENTIAL CATION CHANNEL SUBFAMILY M MEMBER 7"/>
    <property type="match status" value="1"/>
</dbReference>
<feature type="compositionally biased region" description="Polar residues" evidence="32">
    <location>
        <begin position="1501"/>
        <end position="1516"/>
    </location>
</feature>
<sequence>QSQKSWIENTFTKRECVYIIPSSKDPHRCLPGCQICQQLVRCCCGRLVRQHACFTASLAMKYSDVKLGESCNQDIEEWSVEKHTEQTSTDAYGVINFQGGSHSYRAKACMKFYCFFYVRLSYDTKPEAILQLMLKEWQMELPKLVISVHGGMQKFELHPRIKQLLGKGLIKAAVTTGAWIITGGVNTGVAKHVGDALREHASRSSRKICTIGIAPWGVIENRNDLVGRDVVAPYQTLLNPLSKLNVLNNLHSHFILVDDGTVGKYGAEVKLRRELEKTINLQRIHARIGQGVPVVALVFEGGPNVILTVLDFLQESPPVPVVVCEGTGRAADILAYVHKQTEEGGNVPEGAEPEIISTIKKTFNFGQSEAVHLFQTLMECMKKKELITVFHIGSDEHQDIDVAILTALLKGTNASAFDQLVLTLAWDRVDIAKNHVFVYGQQWLVGSLEQAMLDALVMDRVAFVKLLIENGVSMHKFLTIPRLEELYNTKQGPTNPTLFHLVRDVKQGNLPPGYKINLIDVGLVIEYLMGGTYRCTYTRKRFRAIYNSLSGNNRRSSRNPSNATPQMCKSHESFGNRADKKEKMRHNHFIKTAQPYKPKIDTGAEEGKKKRTKDEIVDIDDPETRRFAYPLNELLLWAVLMKRQKMALFFWQHGEESMAKALVACKVYRSMAYEAKQSDLVDDTSEELKQYSNEFGQLAVELLEQSFRQDETMAMKLLTYELKNWSNSTCLKLAVSSRLRPFVAHTCTQMLLSDMWMGRLNMRKNSWYKVILSILLPPAILLLEYKTKAEMSHIPQSQDAHQMAMDDSENNFQTVADEIPMEVFKEVKILESSLEKHDMETPAKPKRLPITQKFYAFYHAPIVKFWFNTLAYLGFLMLYTFVVLVKMEELPSVQEWIVIAYIFTSAIEKIREIFMSEAGKINQKIKVWFSDYFNISDTVAIVTFFIGFALRFGAKGNFGENTYRENYVFVAGRITYCLNIIFWYVRLLDFLAVNQQAGPYVMMIGKMVANMFYIVVIMALVLLSFGVPRKAILYPHEAPSWTLARDIVFHPYWMIFGEVYAYEIDVCANNSDDKVAHLCGPGTWLTPFLQAVYLFVQYIIMVNLLIAFFNNVYLQVKAISNIVWKYQRYHFIMAYHEKPVLPPPLIILSHMASLFCCICKRRKTDKTSDGPKLFLTEEDQKKLHDFEELCVEMYFNEKDDKFHSGSEERIRVTFERVEQMCIQIKEVGDRVNYIKRSLQSLDSQIGHLQDLSALTVDTLKTLTAQKASEASKVHNEITRELSISKHLAQNLIEDGSLRSSVWKKHSIGNVFGSFPQGGLESNNALLCNISIRDEREAQHKTIGQELGAVPRREEKNFQEAGSSGSALFSNTVSPPELRQRIQAAEISKSTSKSKKLGNSSNSMPHVTSPTTKFFVSTPSRPSCKSQLDSSAKHEETVFSKATEGDNNVEFGAFVGHRDSMDLQRFKEAASKMKDRSADIEEQQEDFKKAILEGIETTRLQGLQTDSDLRPSSSSGGFTDPLAGHSEQFYSKSRRASSEDTQQVDSKAALLTDWLQGRPSNSSQMPSEEDALNGIASPFKPIMDINYYYSAVERNNLMRLSQSIPFTPVPPRGEPVTVYRLEESSPSILNNSMSSWSQLGLCAKIEFLSKEEMGGGLRRALKVVCTWSEYDILKSGHLYIIKSFLPEVVNTWSSIYKEDTVLHLCLREIQQQRAAQKLTFAFNQMKPKSIPYSPRFLEVFLLYCHSAGQWFAVEECMTGEFRKYNNNNGDEIIPTNMLEEVMLAFSHWTYEYTRGELLVLDLQGVGENLTDPSVIKAGEKRSHDMVFGPANLGEDAIKNFRAKHHCNSCCRKLKLPDLKRNDYTPDKMIFPQDDSPELTIQPGSCTKESDSAGSIRLML</sequence>
<dbReference type="GO" id="GO:0005524">
    <property type="term" value="F:ATP binding"/>
    <property type="evidence" value="ECO:0007669"/>
    <property type="project" value="UniProtKB-KW"/>
</dbReference>
<evidence type="ECO:0000256" key="24">
    <source>
        <dbReference type="ARBA" id="ARBA00034269"/>
    </source>
</evidence>
<evidence type="ECO:0000256" key="20">
    <source>
        <dbReference type="ARBA" id="ARBA00023136"/>
    </source>
</evidence>
<evidence type="ECO:0000256" key="25">
    <source>
        <dbReference type="ARBA" id="ARBA00034634"/>
    </source>
</evidence>
<dbReference type="GO" id="GO:0005634">
    <property type="term" value="C:nucleus"/>
    <property type="evidence" value="ECO:0007669"/>
    <property type="project" value="UniProtKB-SubCell"/>
</dbReference>
<dbReference type="Pfam" id="PF16519">
    <property type="entry name" value="TRPM_tetra"/>
    <property type="match status" value="1"/>
</dbReference>
<dbReference type="Pfam" id="PF25508">
    <property type="entry name" value="TRPM2"/>
    <property type="match status" value="2"/>
</dbReference>
<evidence type="ECO:0000256" key="33">
    <source>
        <dbReference type="SAM" id="Phobius"/>
    </source>
</evidence>
<dbReference type="PROSITE" id="PS51158">
    <property type="entry name" value="ALPHA_KINASE"/>
    <property type="match status" value="1"/>
</dbReference>
<dbReference type="InterPro" id="IPR050927">
    <property type="entry name" value="TRPM"/>
</dbReference>
<gene>
    <name evidence="35" type="primary">Trpm7</name>
    <name evidence="35" type="ORF">SCYSUP_R05518</name>
</gene>
<dbReference type="GO" id="GO:0051262">
    <property type="term" value="P:protein tetramerization"/>
    <property type="evidence" value="ECO:0007669"/>
    <property type="project" value="InterPro"/>
</dbReference>
<dbReference type="GO" id="GO:0005886">
    <property type="term" value="C:plasma membrane"/>
    <property type="evidence" value="ECO:0007669"/>
    <property type="project" value="UniProtKB-SubCell"/>
</dbReference>
<dbReference type="InterPro" id="IPR011009">
    <property type="entry name" value="Kinase-like_dom_sf"/>
</dbReference>
<keyword evidence="17 30" id="KW-0067">ATP-binding</keyword>
<feature type="non-terminal residue" evidence="35">
    <location>
        <position position="1898"/>
    </location>
</feature>
<keyword evidence="9" id="KW-0107">Calcium channel</keyword>
<feature type="binding site" evidence="31">
    <location>
        <position position="1845"/>
    </location>
    <ligand>
        <name>Zn(2+)</name>
        <dbReference type="ChEBI" id="CHEBI:29105"/>
    </ligand>
</feature>
<feature type="active site" description="Proton acceptor" evidence="29">
    <location>
        <position position="1800"/>
    </location>
</feature>
<name>A0A7L1YTN8_9PASS</name>
<dbReference type="FunFam" id="1.20.5.1010:FF:000002">
    <property type="entry name" value="Transient receptor potential cation channel subfamily M member 7"/>
    <property type="match status" value="1"/>
</dbReference>
<keyword evidence="16" id="KW-0106">Calcium</keyword>
<evidence type="ECO:0000256" key="23">
    <source>
        <dbReference type="ARBA" id="ARBA00025760"/>
    </source>
</evidence>
<feature type="transmembrane region" description="Helical" evidence="33">
    <location>
        <begin position="865"/>
        <end position="887"/>
    </location>
</feature>
<evidence type="ECO:0000256" key="4">
    <source>
        <dbReference type="ARBA" id="ARBA00022448"/>
    </source>
</evidence>
<dbReference type="SUPFAM" id="SSF56112">
    <property type="entry name" value="Protein kinase-like (PK-like)"/>
    <property type="match status" value="1"/>
</dbReference>
<keyword evidence="5" id="KW-1003">Cell membrane</keyword>
<comment type="cofactor">
    <cofactor evidence="31">
        <name>Zn(2+)</name>
        <dbReference type="ChEBI" id="CHEBI:29105"/>
    </cofactor>
    <text evidence="31">Binds 1 zinc ion per subunit.</text>
</comment>
<dbReference type="PANTHER" id="PTHR13800">
    <property type="entry name" value="TRANSIENT RECEPTOR POTENTIAL CATION CHANNEL, SUBFAMILY M, MEMBER 6"/>
    <property type="match status" value="1"/>
</dbReference>
<comment type="caution">
    <text evidence="35">The sequence shown here is derived from an EMBL/GenBank/DDBJ whole genome shotgun (WGS) entry which is preliminary data.</text>
</comment>
<keyword evidence="20 33" id="KW-0472">Membrane</keyword>
<dbReference type="Pfam" id="PF18139">
    <property type="entry name" value="LSDAT_euk"/>
    <property type="match status" value="1"/>
</dbReference>
<evidence type="ECO:0000256" key="29">
    <source>
        <dbReference type="PIRSR" id="PIRSR629601-1"/>
    </source>
</evidence>